<organism evidence="1 2">
    <name type="scientific">Aliarcobacter cryaerophilus</name>
    <dbReference type="NCBI Taxonomy" id="28198"/>
    <lineage>
        <taxon>Bacteria</taxon>
        <taxon>Pseudomonadati</taxon>
        <taxon>Campylobacterota</taxon>
        <taxon>Epsilonproteobacteria</taxon>
        <taxon>Campylobacterales</taxon>
        <taxon>Arcobacteraceae</taxon>
        <taxon>Aliarcobacter</taxon>
    </lineage>
</organism>
<name>A0A2S9SQJ0_9BACT</name>
<evidence type="ECO:0000313" key="2">
    <source>
        <dbReference type="Proteomes" id="UP000238649"/>
    </source>
</evidence>
<accession>A0A2S9SQJ0</accession>
<reference evidence="1 2" key="1">
    <citation type="submission" date="2017-09" db="EMBL/GenBank/DDBJ databases">
        <title>Reassesment of A. cryaerophilus.</title>
        <authorList>
            <person name="Perez-Cataluna A."/>
            <person name="Collado L."/>
            <person name="Salgado O."/>
            <person name="Lefinanco V."/>
            <person name="Figueras M.J."/>
        </authorList>
    </citation>
    <scope>NUCLEOTIDE SEQUENCE [LARGE SCALE GENOMIC DNA]</scope>
    <source>
        <strain evidence="1 2">LMG 9871</strain>
    </source>
</reference>
<dbReference type="Proteomes" id="UP000238649">
    <property type="component" value="Unassembled WGS sequence"/>
</dbReference>
<dbReference type="OrthoDB" id="5345447at2"/>
<dbReference type="EMBL" id="NXGH01000023">
    <property type="protein sequence ID" value="PRM88851.1"/>
    <property type="molecule type" value="Genomic_DNA"/>
</dbReference>
<comment type="caution">
    <text evidence="1">The sequence shown here is derived from an EMBL/GenBank/DDBJ whole genome shotgun (WGS) entry which is preliminary data.</text>
</comment>
<dbReference type="AlphaFoldDB" id="A0A2S9SQJ0"/>
<protein>
    <submittedName>
        <fullName evidence="1">Uncharacterized protein</fullName>
    </submittedName>
</protein>
<sequence>MEIGKATSVYQTQEVKGTKETYYKEAQKVDYSNYSADDLMQIPFEEVKLNQESIDKRVKELSDDGKINDKKFGKFIDLKRALNFSGNNSIDKAYYETIQSVQPEEKTGLLSFEFQMNFQGFAQGEDISPTFMKDGRSGNGSYILNKNQATSVDFDAFINSAIASFEKNLTKAKSSNAENSVQNQYQGIVDFYKTFQENFNKATKEPYYA</sequence>
<proteinExistence type="predicted"/>
<dbReference type="RefSeq" id="WP_105912197.1">
    <property type="nucleotide sequence ID" value="NZ_NXGH01000023.1"/>
</dbReference>
<gene>
    <name evidence="1" type="ORF">CJ671_08050</name>
</gene>
<evidence type="ECO:0000313" key="1">
    <source>
        <dbReference type="EMBL" id="PRM88851.1"/>
    </source>
</evidence>